<dbReference type="InterPro" id="IPR008283">
    <property type="entry name" value="Peptidase_M17_N"/>
</dbReference>
<evidence type="ECO:0000256" key="5">
    <source>
        <dbReference type="ARBA" id="ARBA00022670"/>
    </source>
</evidence>
<dbReference type="CDD" id="cd00433">
    <property type="entry name" value="Peptidase_M17"/>
    <property type="match status" value="1"/>
</dbReference>
<feature type="binding site" evidence="8">
    <location>
        <position position="349"/>
    </location>
    <ligand>
        <name>Mn(2+)</name>
        <dbReference type="ChEBI" id="CHEBI:29035"/>
        <label>1</label>
    </ligand>
</feature>
<feature type="domain" description="Cytosol aminopeptidase" evidence="9">
    <location>
        <begin position="345"/>
        <end position="352"/>
    </location>
</feature>
<dbReference type="SUPFAM" id="SSF52949">
    <property type="entry name" value="Macro domain-like"/>
    <property type="match status" value="1"/>
</dbReference>
<gene>
    <name evidence="8" type="primary">pepA</name>
    <name evidence="10" type="ORF">NBRC116591_25810</name>
</gene>
<dbReference type="EMBL" id="BAABWN010000008">
    <property type="protein sequence ID" value="GAA6168770.1"/>
    <property type="molecule type" value="Genomic_DNA"/>
</dbReference>
<dbReference type="InterPro" id="IPR043472">
    <property type="entry name" value="Macro_dom-like"/>
</dbReference>
<dbReference type="NCBIfam" id="NF002074">
    <property type="entry name" value="PRK00913.1-4"/>
    <property type="match status" value="1"/>
</dbReference>
<keyword evidence="8" id="KW-0963">Cytoplasm</keyword>
<dbReference type="HAMAP" id="MF_00181">
    <property type="entry name" value="Cytosol_peptidase_M17"/>
    <property type="match status" value="1"/>
</dbReference>
<keyword evidence="4 8" id="KW-0031">Aminopeptidase</keyword>
<protein>
    <recommendedName>
        <fullName evidence="8">Probable cytosol aminopeptidase</fullName>
        <ecNumber evidence="8">3.4.11.1</ecNumber>
    </recommendedName>
    <alternativeName>
        <fullName evidence="8">Leucine aminopeptidase</fullName>
        <shortName evidence="8">LAP</shortName>
        <ecNumber evidence="8">3.4.11.10</ecNumber>
    </alternativeName>
    <alternativeName>
        <fullName evidence="8">Leucyl aminopeptidase</fullName>
    </alternativeName>
</protein>
<evidence type="ECO:0000313" key="11">
    <source>
        <dbReference type="Proteomes" id="UP001465153"/>
    </source>
</evidence>
<evidence type="ECO:0000256" key="2">
    <source>
        <dbReference type="ARBA" id="ARBA00000967"/>
    </source>
</evidence>
<keyword evidence="8" id="KW-0479">Metal-binding</keyword>
<feature type="binding site" evidence="8">
    <location>
        <position position="288"/>
    </location>
    <ligand>
        <name>Mn(2+)</name>
        <dbReference type="ChEBI" id="CHEBI:29035"/>
        <label>2</label>
    </ligand>
</feature>
<dbReference type="InterPro" id="IPR000819">
    <property type="entry name" value="Peptidase_M17_C"/>
</dbReference>
<dbReference type="PANTHER" id="PTHR11963">
    <property type="entry name" value="LEUCINE AMINOPEPTIDASE-RELATED"/>
    <property type="match status" value="1"/>
</dbReference>
<proteinExistence type="inferred from homology"/>
<comment type="similarity">
    <text evidence="3 8">Belongs to the peptidase M17 family.</text>
</comment>
<comment type="function">
    <text evidence="8">Presumably involved in the processing and regular turnover of intracellular proteins. Catalyzes the removal of unsubstituted N-terminal amino acids from various peptides.</text>
</comment>
<dbReference type="Gene3D" id="3.40.220.10">
    <property type="entry name" value="Leucine Aminopeptidase, subunit E, domain 1"/>
    <property type="match status" value="1"/>
</dbReference>
<evidence type="ECO:0000256" key="8">
    <source>
        <dbReference type="HAMAP-Rule" id="MF_00181"/>
    </source>
</evidence>
<comment type="catalytic activity">
    <reaction evidence="1 8">
        <text>Release of an N-terminal amino acid, Xaa-|-Yaa-, in which Xaa is preferably Leu, but may be other amino acids including Pro although not Arg or Lys, and Yaa may be Pro. Amino acid amides and methyl esters are also readily hydrolyzed, but rates on arylamides are exceedingly low.</text>
        <dbReference type="EC" id="3.4.11.1"/>
    </reaction>
</comment>
<feature type="binding site" evidence="8">
    <location>
        <position position="270"/>
    </location>
    <ligand>
        <name>Mn(2+)</name>
        <dbReference type="ChEBI" id="CHEBI:29035"/>
        <label>1</label>
    </ligand>
</feature>
<keyword evidence="7 8" id="KW-0464">Manganese</keyword>
<accession>A0ABQ0AAT9</accession>
<dbReference type="PROSITE" id="PS00631">
    <property type="entry name" value="CYTOSOL_AP"/>
    <property type="match status" value="1"/>
</dbReference>
<dbReference type="InterPro" id="IPR011356">
    <property type="entry name" value="Leucine_aapep/pepB"/>
</dbReference>
<reference evidence="10 11" key="1">
    <citation type="submission" date="2024-04" db="EMBL/GenBank/DDBJ databases">
        <title>Draft genome sequence of Sessilibacter corallicola NBRC 116591.</title>
        <authorList>
            <person name="Miyakawa T."/>
            <person name="Kusuya Y."/>
            <person name="Miura T."/>
        </authorList>
    </citation>
    <scope>NUCLEOTIDE SEQUENCE [LARGE SCALE GENOMIC DNA]</scope>
    <source>
        <strain evidence="10 11">KU-00831-HH</strain>
    </source>
</reference>
<feature type="binding site" evidence="8">
    <location>
        <position position="270"/>
    </location>
    <ligand>
        <name>Mn(2+)</name>
        <dbReference type="ChEBI" id="CHEBI:29035"/>
        <label>2</label>
    </ligand>
</feature>
<sequence length="492" mass="52064">MNFQAKVLDTLKVKTDCLVLGIYDGALTPSAEVVDSACDNVISNLIKSLDFKPAVGKTLVVPAVTGVAASRLLLVGLGKQDALTSDKLKKALTSAAKSLLVTPSKTAVITFDDIDAGDISSDWIACQGAQLITHASYKYDTTKSEKAKPAPLKTVVFAASKESLKDVKGGMTRGQGIGIGMNYTRQLGNLPGNICTPAFLAKEARSLARNQPKLTVKILKEKDMRELKMGSLLSVSAGSDEEAHLIVMEYKGGAKTKKPHVLVGKGITFDTGGISLKPGNAMDEMKFDMCGAASVFGTMKAMIELQPSVNVVAVVAASENMPNGKATKPGDIVTSMSGQTIEVLNTDAEGRLVLCDALTYVERYKPETVIDIATLTGACIVALGKHVCGLYSNDDDFANELQSLSMDVCDKAWHMPLFDEYQQQLDSNFADIANIGGPAGGSVTAACFLSRFTKEYTWAHLDIAGVAHLSGAAKGATGRPVPLLTEYLLSKA</sequence>
<dbReference type="NCBIfam" id="NF002073">
    <property type="entry name" value="PRK00913.1-2"/>
    <property type="match status" value="1"/>
</dbReference>
<dbReference type="Pfam" id="PF02789">
    <property type="entry name" value="Peptidase_M17_N"/>
    <property type="match status" value="1"/>
</dbReference>
<dbReference type="GO" id="GO:0004177">
    <property type="term" value="F:aminopeptidase activity"/>
    <property type="evidence" value="ECO:0007669"/>
    <property type="project" value="UniProtKB-KW"/>
</dbReference>
<dbReference type="Proteomes" id="UP001465153">
    <property type="component" value="Unassembled WGS sequence"/>
</dbReference>
<dbReference type="EC" id="3.4.11.1" evidence="8"/>
<keyword evidence="6 8" id="KW-0378">Hydrolase</keyword>
<name>A0ABQ0AAT9_9GAMM</name>
<dbReference type="InterPro" id="IPR023042">
    <property type="entry name" value="Peptidase_M17_leu_NH2_pept"/>
</dbReference>
<evidence type="ECO:0000256" key="3">
    <source>
        <dbReference type="ARBA" id="ARBA00009528"/>
    </source>
</evidence>
<dbReference type="Pfam" id="PF00883">
    <property type="entry name" value="Peptidase_M17"/>
    <property type="match status" value="1"/>
</dbReference>
<comment type="catalytic activity">
    <reaction evidence="2 8">
        <text>Release of an N-terminal amino acid, preferentially leucine, but not glutamic or aspartic acids.</text>
        <dbReference type="EC" id="3.4.11.10"/>
    </reaction>
</comment>
<dbReference type="SUPFAM" id="SSF53187">
    <property type="entry name" value="Zn-dependent exopeptidases"/>
    <property type="match status" value="1"/>
</dbReference>
<evidence type="ECO:0000256" key="6">
    <source>
        <dbReference type="ARBA" id="ARBA00022801"/>
    </source>
</evidence>
<comment type="caution">
    <text evidence="10">The sequence shown here is derived from an EMBL/GenBank/DDBJ whole genome shotgun (WGS) entry which is preliminary data.</text>
</comment>
<evidence type="ECO:0000256" key="1">
    <source>
        <dbReference type="ARBA" id="ARBA00000135"/>
    </source>
</evidence>
<keyword evidence="11" id="KW-1185">Reference proteome</keyword>
<feature type="binding site" evidence="8">
    <location>
        <position position="349"/>
    </location>
    <ligand>
        <name>Mn(2+)</name>
        <dbReference type="ChEBI" id="CHEBI:29035"/>
        <label>2</label>
    </ligand>
</feature>
<dbReference type="PRINTS" id="PR00481">
    <property type="entry name" value="LAMNOPPTDASE"/>
</dbReference>
<evidence type="ECO:0000256" key="4">
    <source>
        <dbReference type="ARBA" id="ARBA00022438"/>
    </source>
</evidence>
<feature type="binding site" evidence="8">
    <location>
        <position position="347"/>
    </location>
    <ligand>
        <name>Mn(2+)</name>
        <dbReference type="ChEBI" id="CHEBI:29035"/>
        <label>1</label>
    </ligand>
</feature>
<keyword evidence="5 8" id="KW-0645">Protease</keyword>
<evidence type="ECO:0000256" key="7">
    <source>
        <dbReference type="ARBA" id="ARBA00023211"/>
    </source>
</evidence>
<organism evidence="10 11">
    <name type="scientific">Sessilibacter corallicola</name>
    <dbReference type="NCBI Taxonomy" id="2904075"/>
    <lineage>
        <taxon>Bacteria</taxon>
        <taxon>Pseudomonadati</taxon>
        <taxon>Pseudomonadota</taxon>
        <taxon>Gammaproteobacteria</taxon>
        <taxon>Cellvibrionales</taxon>
        <taxon>Cellvibrionaceae</taxon>
        <taxon>Sessilibacter</taxon>
    </lineage>
</organism>
<comment type="subcellular location">
    <subcellularLocation>
        <location evidence="8">Cytoplasm</location>
    </subcellularLocation>
</comment>
<feature type="binding site" evidence="8">
    <location>
        <position position="265"/>
    </location>
    <ligand>
        <name>Mn(2+)</name>
        <dbReference type="ChEBI" id="CHEBI:29035"/>
        <label>2</label>
    </ligand>
</feature>
<dbReference type="RefSeq" id="WP_353303508.1">
    <property type="nucleotide sequence ID" value="NZ_BAABWN010000008.1"/>
</dbReference>
<comment type="cofactor">
    <cofactor evidence="8">
        <name>Mn(2+)</name>
        <dbReference type="ChEBI" id="CHEBI:29035"/>
    </cofactor>
    <text evidence="8">Binds 2 manganese ions per subunit.</text>
</comment>
<evidence type="ECO:0000313" key="10">
    <source>
        <dbReference type="EMBL" id="GAA6168770.1"/>
    </source>
</evidence>
<feature type="active site" evidence="8">
    <location>
        <position position="351"/>
    </location>
</feature>
<feature type="active site" evidence="8">
    <location>
        <position position="277"/>
    </location>
</feature>
<dbReference type="EC" id="3.4.11.10" evidence="8"/>
<dbReference type="PANTHER" id="PTHR11963:SF23">
    <property type="entry name" value="CYTOSOL AMINOPEPTIDASE"/>
    <property type="match status" value="1"/>
</dbReference>
<dbReference type="Gene3D" id="3.40.630.10">
    <property type="entry name" value="Zn peptidases"/>
    <property type="match status" value="1"/>
</dbReference>
<evidence type="ECO:0000259" key="9">
    <source>
        <dbReference type="PROSITE" id="PS00631"/>
    </source>
</evidence>